<proteinExistence type="predicted"/>
<dbReference type="AlphaFoldDB" id="O01899"/>
<dbReference type="GeneID" id="186628"/>
<evidence type="ECO:0000313" key="3">
    <source>
        <dbReference type="WormBase" id="F59E12.3"/>
    </source>
</evidence>
<dbReference type="InterPro" id="IPR011009">
    <property type="entry name" value="Kinase-like_dom_sf"/>
</dbReference>
<name>O01899_CAEEL</name>
<dbReference type="Proteomes" id="UP000001940">
    <property type="component" value="Chromosome II"/>
</dbReference>
<dbReference type="PaxDb" id="6239-F59E12.3"/>
<organism evidence="1 2">
    <name type="scientific">Caenorhabditis elegans</name>
    <dbReference type="NCBI Taxonomy" id="6239"/>
    <lineage>
        <taxon>Eukaryota</taxon>
        <taxon>Metazoa</taxon>
        <taxon>Ecdysozoa</taxon>
        <taxon>Nematoda</taxon>
        <taxon>Chromadorea</taxon>
        <taxon>Rhabditida</taxon>
        <taxon>Rhabditina</taxon>
        <taxon>Rhabditomorpha</taxon>
        <taxon>Rhabditoidea</taxon>
        <taxon>Rhabditidae</taxon>
        <taxon>Peloderinae</taxon>
        <taxon>Caenorhabditis</taxon>
    </lineage>
</organism>
<gene>
    <name evidence="1" type="ORF">CELE_F59E12.3</name>
    <name evidence="1 3" type="ORF">F59E12.3</name>
</gene>
<dbReference type="PhylomeDB" id="O01899"/>
<reference evidence="1 2" key="1">
    <citation type="journal article" date="1998" name="Science">
        <title>Genome sequence of the nematode C. elegans: a platform for investigating biology.</title>
        <authorList>
            <consortium name="The C. elegans sequencing consortium"/>
            <person name="Sulson J.E."/>
            <person name="Waterston R."/>
        </authorList>
    </citation>
    <scope>NUCLEOTIDE SEQUENCE [LARGE SCALE GENOMIC DNA]</scope>
    <source>
        <strain evidence="1 2">Bristol N2</strain>
    </source>
</reference>
<dbReference type="InParanoid" id="O01899"/>
<dbReference type="RefSeq" id="NP_495099.2">
    <property type="nucleotide sequence ID" value="NM_062698.3"/>
</dbReference>
<dbReference type="CTD" id="186628"/>
<accession>O01899</accession>
<sequence length="141" mass="15043">METSTTPFLAGGTELTTSISTYTINEKIAEGSFGAIFKVTEKSTGTRLVLKAELPGSPSNDLRIELVTMLRVFRSYVPEVTDKGVFNGTKFLIMPLFGKSLEDIIGALPGNKCSLSTAIGSLYQCLEAIELSIGPTICTGI</sequence>
<keyword evidence="1" id="KW-0418">Kinase</keyword>
<keyword evidence="1" id="KW-0808">Transferase</keyword>
<dbReference type="FunFam" id="1.10.510.10:FF:002976">
    <property type="match status" value="1"/>
</dbReference>
<protein>
    <submittedName>
        <fullName evidence="1">Protein kinase domain-containing protein</fullName>
    </submittedName>
</protein>
<dbReference type="KEGG" id="cel:CELE_F59E12.3"/>
<dbReference type="AGR" id="WB:WBGene00019119"/>
<dbReference type="UCSC" id="F59E12.3">
    <property type="organism name" value="c. elegans"/>
</dbReference>
<dbReference type="EMBL" id="BX284602">
    <property type="protein sequence ID" value="CCD64967.1"/>
    <property type="molecule type" value="Genomic_DNA"/>
</dbReference>
<dbReference type="GO" id="GO:0016301">
    <property type="term" value="F:kinase activity"/>
    <property type="evidence" value="ECO:0007669"/>
    <property type="project" value="UniProtKB-KW"/>
</dbReference>
<dbReference type="SUPFAM" id="SSF56112">
    <property type="entry name" value="Protein kinase-like (PK-like)"/>
    <property type="match status" value="1"/>
</dbReference>
<evidence type="ECO:0000313" key="2">
    <source>
        <dbReference type="Proteomes" id="UP000001940"/>
    </source>
</evidence>
<dbReference type="Bgee" id="WBGene00019119">
    <property type="expression patterns" value="Expressed in material anatomical entity and 2 other cell types or tissues"/>
</dbReference>
<dbReference type="SMR" id="O01899"/>
<dbReference type="WormBase" id="F59E12.3">
    <property type="protein sequence ID" value="CE36493"/>
    <property type="gene ID" value="WBGene00019119"/>
</dbReference>
<evidence type="ECO:0000313" key="1">
    <source>
        <dbReference type="EMBL" id="CCD64967.1"/>
    </source>
</evidence>
<dbReference type="HOGENOM" id="CLU_1827044_0_0_1"/>
<dbReference type="PIR" id="T15263">
    <property type="entry name" value="T15263"/>
</dbReference>
<keyword evidence="2" id="KW-1185">Reference proteome</keyword>
<dbReference type="eggNOG" id="KOG1164">
    <property type="taxonomic scope" value="Eukaryota"/>
</dbReference>
<dbReference type="Gene3D" id="1.10.510.10">
    <property type="entry name" value="Transferase(Phosphotransferase) domain 1"/>
    <property type="match status" value="1"/>
</dbReference>